<feature type="region of interest" description="Disordered" evidence="1">
    <location>
        <begin position="355"/>
        <end position="384"/>
    </location>
</feature>
<feature type="compositionally biased region" description="Basic and acidic residues" evidence="1">
    <location>
        <begin position="363"/>
        <end position="375"/>
    </location>
</feature>
<evidence type="ECO:0000313" key="3">
    <source>
        <dbReference type="Proteomes" id="UP000606786"/>
    </source>
</evidence>
<evidence type="ECO:0000256" key="1">
    <source>
        <dbReference type="SAM" id="MobiDB-lite"/>
    </source>
</evidence>
<protein>
    <submittedName>
        <fullName evidence="2">(Mediterranean fruit fly) hypothetical protein</fullName>
    </submittedName>
</protein>
<gene>
    <name evidence="2" type="ORF">CCAP1982_LOCUS5760</name>
</gene>
<sequence>MSGLEKFQANNAWRAKVKKLLYMQRTLTPSSNSSDHCDRFSLDLEEDLQVVLETKASCENGNSKILKNIKANSSVENMFKTGNDENVPMNSNETACSNNLKKPEFRNFSTMAYCDESIVCVEKQKAVEWQRSSDESFMALEKMCDKTASDPDSTLFQYIHSEDKELIVEDVKKRSGDYLKTPGKKELIEIDEEAKSLQRLLHDLCVQEQKQLENETPLKGVDVTQLDDIEAPSKLWETTIIGESTLQTSPVKMVGLLRPSTIIEECCEDESNNSMCNEVDLSSHASFKSALKGSETSATSYYDTAHETSDASGFSKVSNENDKQSMFNKAENLDESLELIQLDKTLGPTEYQLPTAATVNSEEDIKKGNNKKEDGSPTSSIDDSLGIIELLSDDESDELAVDSKEKRAISNQHIKTEFSLTTKTKLKDIEQIVLENCYENNKENCGGDLDESGEQSLHFNDTMEEVEYMMKKGMQYMAATETANTVNSNVQSPMPPTMTVKPLKERERTFTYSPKKQNSNYSSPSKKCLNVKPTAIVTGTKAKHCVSSPKRTPLSSAEKSKQFLINFKPMPKLNLFKKPASAIPTRLKEVTGSKQFSHIVSPVGAYMKKTATTPLMSNLKQRSERPDVHNATVFRELEQETRVYQPKFALTDNAATKTSSLPKKAYISSEFKHITDERTPVTIPGGKKIQKYLENAMLPTVVRHEGKLKMSANEAHRKAAANKANFGSSTQRNNGSLANLSLMSGDISVYTMKDARKF</sequence>
<reference evidence="2" key="1">
    <citation type="submission" date="2020-11" db="EMBL/GenBank/DDBJ databases">
        <authorList>
            <person name="Whitehead M."/>
        </authorList>
    </citation>
    <scope>NUCLEOTIDE SEQUENCE</scope>
    <source>
        <strain evidence="2">EGII</strain>
    </source>
</reference>
<dbReference type="OrthoDB" id="69711at2759"/>
<accession>A0A811UCZ7</accession>
<comment type="caution">
    <text evidence="2">The sequence shown here is derived from an EMBL/GenBank/DDBJ whole genome shotgun (WGS) entry which is preliminary data.</text>
</comment>
<keyword evidence="3" id="KW-1185">Reference proteome</keyword>
<name>A0A811UCZ7_CERCA</name>
<evidence type="ECO:0000313" key="2">
    <source>
        <dbReference type="EMBL" id="CAD6997112.1"/>
    </source>
</evidence>
<dbReference type="EMBL" id="CAJHJT010000012">
    <property type="protein sequence ID" value="CAD6997112.1"/>
    <property type="molecule type" value="Genomic_DNA"/>
</dbReference>
<dbReference type="Proteomes" id="UP000606786">
    <property type="component" value="Unassembled WGS sequence"/>
</dbReference>
<dbReference type="AlphaFoldDB" id="A0A811UCZ7"/>
<proteinExistence type="predicted"/>
<organism evidence="2 3">
    <name type="scientific">Ceratitis capitata</name>
    <name type="common">Mediterranean fruit fly</name>
    <name type="synonym">Tephritis capitata</name>
    <dbReference type="NCBI Taxonomy" id="7213"/>
    <lineage>
        <taxon>Eukaryota</taxon>
        <taxon>Metazoa</taxon>
        <taxon>Ecdysozoa</taxon>
        <taxon>Arthropoda</taxon>
        <taxon>Hexapoda</taxon>
        <taxon>Insecta</taxon>
        <taxon>Pterygota</taxon>
        <taxon>Neoptera</taxon>
        <taxon>Endopterygota</taxon>
        <taxon>Diptera</taxon>
        <taxon>Brachycera</taxon>
        <taxon>Muscomorpha</taxon>
        <taxon>Tephritoidea</taxon>
        <taxon>Tephritidae</taxon>
        <taxon>Ceratitis</taxon>
        <taxon>Ceratitis</taxon>
    </lineage>
</organism>